<organism evidence="1 2">
    <name type="scientific">Mycolicibacterium chubuense (strain NBB4)</name>
    <name type="common">Mycobacterium chubuense</name>
    <dbReference type="NCBI Taxonomy" id="710421"/>
    <lineage>
        <taxon>Bacteria</taxon>
        <taxon>Bacillati</taxon>
        <taxon>Actinomycetota</taxon>
        <taxon>Actinomycetes</taxon>
        <taxon>Mycobacteriales</taxon>
        <taxon>Mycobacteriaceae</taxon>
        <taxon>Mycolicibacterium</taxon>
    </lineage>
</organism>
<name>I4BSN6_MYCCN</name>
<evidence type="ECO:0000313" key="2">
    <source>
        <dbReference type="Proteomes" id="UP000006057"/>
    </source>
</evidence>
<dbReference type="PATRIC" id="fig|710421.3.peg.5638"/>
<keyword evidence="2" id="KW-1185">Reference proteome</keyword>
<dbReference type="RefSeq" id="WP_014805565.1">
    <property type="nucleotide sequence ID" value="NC_018022.1"/>
</dbReference>
<evidence type="ECO:0000313" key="1">
    <source>
        <dbReference type="EMBL" id="AFM20293.1"/>
    </source>
</evidence>
<dbReference type="EMBL" id="CP003054">
    <property type="protein sequence ID" value="AFM20293.1"/>
    <property type="molecule type" value="Genomic_DNA"/>
</dbReference>
<dbReference type="Pfam" id="PF15598">
    <property type="entry name" value="Imm61"/>
    <property type="match status" value="1"/>
</dbReference>
<keyword evidence="1" id="KW-0614">Plasmid</keyword>
<protein>
    <submittedName>
        <fullName evidence="1">Uncharacterized protein</fullName>
    </submittedName>
</protein>
<dbReference type="AlphaFoldDB" id="I4BSN6"/>
<gene>
    <name evidence="1" type="ordered locus">Mycch_5658</name>
</gene>
<accession>I4BSN6</accession>
<reference evidence="1 2" key="1">
    <citation type="submission" date="2012-06" db="EMBL/GenBank/DDBJ databases">
        <title>Complete sequence of plasmid 1 of Mycobacterium chubuense NBB4.</title>
        <authorList>
            <consortium name="US DOE Joint Genome Institute"/>
            <person name="Lucas S."/>
            <person name="Han J."/>
            <person name="Lapidus A."/>
            <person name="Cheng J.-F."/>
            <person name="Goodwin L."/>
            <person name="Pitluck S."/>
            <person name="Peters L."/>
            <person name="Mikhailova N."/>
            <person name="Teshima H."/>
            <person name="Detter J.C."/>
            <person name="Han C."/>
            <person name="Tapia R."/>
            <person name="Land M."/>
            <person name="Hauser L."/>
            <person name="Kyrpides N."/>
            <person name="Ivanova N."/>
            <person name="Pagani I."/>
            <person name="Mattes T."/>
            <person name="Holmes A."/>
            <person name="Rutledge P."/>
            <person name="Paulsen I."/>
            <person name="Coleman N."/>
            <person name="Woyke T."/>
        </authorList>
    </citation>
    <scope>NUCLEOTIDE SEQUENCE [LARGE SCALE GENOMIC DNA]</scope>
    <source>
        <strain evidence="1 2">NBB4</strain>
        <plasmid evidence="1 2">pMYCCH.01</plasmid>
    </source>
</reference>
<proteinExistence type="predicted"/>
<dbReference type="HOGENOM" id="CLU_1501914_0_0_11"/>
<dbReference type="OrthoDB" id="4726045at2"/>
<dbReference type="Proteomes" id="UP000006057">
    <property type="component" value="Plasmid pMYCCH.01"/>
</dbReference>
<dbReference type="InterPro" id="IPR028953">
    <property type="entry name" value="Imm_IFT-like"/>
</dbReference>
<dbReference type="KEGG" id="mcb:Mycch_5658"/>
<sequence>MGTDDAAGAHGPVGLSADCLGWARTAHYLAAAAEDGDLQLRSEAGAPTRYFVRRRGPDRLELTEAVDHDAEYPMLFVAEVDVLERYLVGLFADDIREDLDLPQLELSWSAADLADGYELSDMVRGYRTLKRTAGRPIAAAPDPTLSLLALVPLSHYMHWPIPDLKRSFLNPTGKPLLRAGRYAPRTGSRRR</sequence>
<geneLocation type="plasmid" evidence="1 2">
    <name>pMYCCH.01</name>
</geneLocation>